<dbReference type="AlphaFoldDB" id="A0A9P7VIG8"/>
<dbReference type="EMBL" id="MU250562">
    <property type="protein sequence ID" value="KAG7441227.1"/>
    <property type="molecule type" value="Genomic_DNA"/>
</dbReference>
<keyword evidence="2" id="KW-1185">Reference proteome</keyword>
<protein>
    <submittedName>
        <fullName evidence="1">Uncharacterized protein</fullName>
    </submittedName>
</protein>
<organism evidence="1 2">
    <name type="scientific">Guyanagaster necrorhizus</name>
    <dbReference type="NCBI Taxonomy" id="856835"/>
    <lineage>
        <taxon>Eukaryota</taxon>
        <taxon>Fungi</taxon>
        <taxon>Dikarya</taxon>
        <taxon>Basidiomycota</taxon>
        <taxon>Agaricomycotina</taxon>
        <taxon>Agaricomycetes</taxon>
        <taxon>Agaricomycetidae</taxon>
        <taxon>Agaricales</taxon>
        <taxon>Marasmiineae</taxon>
        <taxon>Physalacriaceae</taxon>
        <taxon>Guyanagaster</taxon>
    </lineage>
</organism>
<comment type="caution">
    <text evidence="1">The sequence shown here is derived from an EMBL/GenBank/DDBJ whole genome shotgun (WGS) entry which is preliminary data.</text>
</comment>
<dbReference type="Proteomes" id="UP000812287">
    <property type="component" value="Unassembled WGS sequence"/>
</dbReference>
<dbReference type="RefSeq" id="XP_043034727.1">
    <property type="nucleotide sequence ID" value="XM_043184515.1"/>
</dbReference>
<proteinExistence type="predicted"/>
<dbReference type="GeneID" id="66106812"/>
<dbReference type="OrthoDB" id="3010635at2759"/>
<gene>
    <name evidence="1" type="ORF">BT62DRAFT_923451</name>
</gene>
<evidence type="ECO:0000313" key="2">
    <source>
        <dbReference type="Proteomes" id="UP000812287"/>
    </source>
</evidence>
<accession>A0A9P7VIG8</accession>
<name>A0A9P7VIG8_9AGAR</name>
<sequence>MATTSIQLYCGITSLDKRSRDEVCAGPGIALPFSEVIWPLPSDIACITVDEAKGHYLTFKHDGTLYGKYPVDDEQRLVTGCAVNIKSIVTNQDDHSGFAEFKGPMVANIRTSYAGSCNTPTFLLNI</sequence>
<evidence type="ECO:0000313" key="1">
    <source>
        <dbReference type="EMBL" id="KAG7441227.1"/>
    </source>
</evidence>
<reference evidence="1" key="1">
    <citation type="submission" date="2020-11" db="EMBL/GenBank/DDBJ databases">
        <title>Adaptations for nitrogen fixation in a non-lichenized fungal sporocarp promotes dispersal by wood-feeding termites.</title>
        <authorList>
            <consortium name="DOE Joint Genome Institute"/>
            <person name="Koch R.A."/>
            <person name="Yoon G."/>
            <person name="Arayal U."/>
            <person name="Lail K."/>
            <person name="Amirebrahimi M."/>
            <person name="Labutti K."/>
            <person name="Lipzen A."/>
            <person name="Riley R."/>
            <person name="Barry K."/>
            <person name="Henrissat B."/>
            <person name="Grigoriev I.V."/>
            <person name="Herr J.R."/>
            <person name="Aime M.C."/>
        </authorList>
    </citation>
    <scope>NUCLEOTIDE SEQUENCE</scope>
    <source>
        <strain evidence="1">MCA 3950</strain>
    </source>
</reference>